<evidence type="ECO:0000313" key="1">
    <source>
        <dbReference type="EMBL" id="MED6187085.1"/>
    </source>
</evidence>
<gene>
    <name evidence="1" type="ORF">PIB30_072988</name>
</gene>
<comment type="caution">
    <text evidence="1">The sequence shown here is derived from an EMBL/GenBank/DDBJ whole genome shotgun (WGS) entry which is preliminary data.</text>
</comment>
<sequence>MLKVISGLDKVEITIRSSFIQALYHGETSRLFVNEEDDGLRLCVDYRQLGKAAIRDNGDAFIFSRIRECLEYLEVMLQIQKGKWYAESLTASLDQERSEVSRTKKKVLLGNKATYDYRWSFLRVAWAQLQVSSNFKTSILQAQTDDQEFPETVEERPIRCHSQGVENRGSQLVVKILELQWFLEIEKCMRKAKKGIGSKGFMKRSQKQRKLLVKLRTQHWNREQFLTLSRQSCVHNFQTCIRNFLPEAFFEFSGQELRMQLYAVAAY</sequence>
<dbReference type="Proteomes" id="UP001341840">
    <property type="component" value="Unassembled WGS sequence"/>
</dbReference>
<organism evidence="1 2">
    <name type="scientific">Stylosanthes scabra</name>
    <dbReference type="NCBI Taxonomy" id="79078"/>
    <lineage>
        <taxon>Eukaryota</taxon>
        <taxon>Viridiplantae</taxon>
        <taxon>Streptophyta</taxon>
        <taxon>Embryophyta</taxon>
        <taxon>Tracheophyta</taxon>
        <taxon>Spermatophyta</taxon>
        <taxon>Magnoliopsida</taxon>
        <taxon>eudicotyledons</taxon>
        <taxon>Gunneridae</taxon>
        <taxon>Pentapetalae</taxon>
        <taxon>rosids</taxon>
        <taxon>fabids</taxon>
        <taxon>Fabales</taxon>
        <taxon>Fabaceae</taxon>
        <taxon>Papilionoideae</taxon>
        <taxon>50 kb inversion clade</taxon>
        <taxon>dalbergioids sensu lato</taxon>
        <taxon>Dalbergieae</taxon>
        <taxon>Pterocarpus clade</taxon>
        <taxon>Stylosanthes</taxon>
    </lineage>
</organism>
<reference evidence="1 2" key="1">
    <citation type="journal article" date="2023" name="Plants (Basel)">
        <title>Bridging the Gap: Combining Genomics and Transcriptomics Approaches to Understand Stylosanthes scabra, an Orphan Legume from the Brazilian Caatinga.</title>
        <authorList>
            <person name="Ferreira-Neto J.R.C."/>
            <person name="da Silva M.D."/>
            <person name="Binneck E."/>
            <person name="de Melo N.F."/>
            <person name="da Silva R.H."/>
            <person name="de Melo A.L.T.M."/>
            <person name="Pandolfi V."/>
            <person name="Bustamante F.O."/>
            <person name="Brasileiro-Vidal A.C."/>
            <person name="Benko-Iseppon A.M."/>
        </authorList>
    </citation>
    <scope>NUCLEOTIDE SEQUENCE [LARGE SCALE GENOMIC DNA]</scope>
    <source>
        <tissue evidence="1">Leaves</tissue>
    </source>
</reference>
<dbReference type="EMBL" id="JASCZI010182118">
    <property type="protein sequence ID" value="MED6187085.1"/>
    <property type="molecule type" value="Genomic_DNA"/>
</dbReference>
<proteinExistence type="predicted"/>
<accession>A0ABU6WS28</accession>
<name>A0ABU6WS28_9FABA</name>
<protein>
    <submittedName>
        <fullName evidence="1">Uncharacterized protein</fullName>
    </submittedName>
</protein>
<evidence type="ECO:0000313" key="2">
    <source>
        <dbReference type="Proteomes" id="UP001341840"/>
    </source>
</evidence>
<keyword evidence="2" id="KW-1185">Reference proteome</keyword>